<protein>
    <submittedName>
        <fullName evidence="2">Uncharacterized protein</fullName>
    </submittedName>
</protein>
<name>A0A6A6CKH9_ZASCE</name>
<feature type="region of interest" description="Disordered" evidence="1">
    <location>
        <begin position="100"/>
        <end position="131"/>
    </location>
</feature>
<proteinExistence type="predicted"/>
<dbReference type="AlphaFoldDB" id="A0A6A6CKH9"/>
<evidence type="ECO:0000256" key="1">
    <source>
        <dbReference type="SAM" id="MobiDB-lite"/>
    </source>
</evidence>
<evidence type="ECO:0000313" key="3">
    <source>
        <dbReference type="Proteomes" id="UP000799537"/>
    </source>
</evidence>
<keyword evidence="3" id="KW-1185">Reference proteome</keyword>
<reference evidence="2" key="1">
    <citation type="journal article" date="2020" name="Stud. Mycol.">
        <title>101 Dothideomycetes genomes: a test case for predicting lifestyles and emergence of pathogens.</title>
        <authorList>
            <person name="Haridas S."/>
            <person name="Albert R."/>
            <person name="Binder M."/>
            <person name="Bloem J."/>
            <person name="Labutti K."/>
            <person name="Salamov A."/>
            <person name="Andreopoulos B."/>
            <person name="Baker S."/>
            <person name="Barry K."/>
            <person name="Bills G."/>
            <person name="Bluhm B."/>
            <person name="Cannon C."/>
            <person name="Castanera R."/>
            <person name="Culley D."/>
            <person name="Daum C."/>
            <person name="Ezra D."/>
            <person name="Gonzalez J."/>
            <person name="Henrissat B."/>
            <person name="Kuo A."/>
            <person name="Liang C."/>
            <person name="Lipzen A."/>
            <person name="Lutzoni F."/>
            <person name="Magnuson J."/>
            <person name="Mondo S."/>
            <person name="Nolan M."/>
            <person name="Ohm R."/>
            <person name="Pangilinan J."/>
            <person name="Park H.-J."/>
            <person name="Ramirez L."/>
            <person name="Alfaro M."/>
            <person name="Sun H."/>
            <person name="Tritt A."/>
            <person name="Yoshinaga Y."/>
            <person name="Zwiers L.-H."/>
            <person name="Turgeon B."/>
            <person name="Goodwin S."/>
            <person name="Spatafora J."/>
            <person name="Crous P."/>
            <person name="Grigoriev I."/>
        </authorList>
    </citation>
    <scope>NUCLEOTIDE SEQUENCE</scope>
    <source>
        <strain evidence="2">ATCC 36951</strain>
    </source>
</reference>
<sequence>MGSSRSSCRTPPTAKARNKKRQRHFLQISVSTSGRNESSIFDDMTDMQRMMAFSYFYDHPEELPDRESGAARRAKQKPLKIKVKFDEAIFERQHCVRPIPVDELEEVDPMSLGSPQSSDSEESGLCESPSLLDHWYNPLFARGSGRAENM</sequence>
<accession>A0A6A6CKH9</accession>
<feature type="compositionally biased region" description="Polar residues" evidence="1">
    <location>
        <begin position="1"/>
        <end position="10"/>
    </location>
</feature>
<dbReference type="GeneID" id="54559997"/>
<dbReference type="OrthoDB" id="10285483at2759"/>
<dbReference type="EMBL" id="ML993596">
    <property type="protein sequence ID" value="KAF2166660.1"/>
    <property type="molecule type" value="Genomic_DNA"/>
</dbReference>
<gene>
    <name evidence="2" type="ORF">M409DRAFT_23291</name>
</gene>
<dbReference type="RefSeq" id="XP_033667549.1">
    <property type="nucleotide sequence ID" value="XM_033806725.1"/>
</dbReference>
<organism evidence="2 3">
    <name type="scientific">Zasmidium cellare ATCC 36951</name>
    <dbReference type="NCBI Taxonomy" id="1080233"/>
    <lineage>
        <taxon>Eukaryota</taxon>
        <taxon>Fungi</taxon>
        <taxon>Dikarya</taxon>
        <taxon>Ascomycota</taxon>
        <taxon>Pezizomycotina</taxon>
        <taxon>Dothideomycetes</taxon>
        <taxon>Dothideomycetidae</taxon>
        <taxon>Mycosphaerellales</taxon>
        <taxon>Mycosphaerellaceae</taxon>
        <taxon>Zasmidium</taxon>
    </lineage>
</organism>
<evidence type="ECO:0000313" key="2">
    <source>
        <dbReference type="EMBL" id="KAF2166660.1"/>
    </source>
</evidence>
<dbReference type="Proteomes" id="UP000799537">
    <property type="component" value="Unassembled WGS sequence"/>
</dbReference>
<feature type="region of interest" description="Disordered" evidence="1">
    <location>
        <begin position="1"/>
        <end position="24"/>
    </location>
</feature>